<evidence type="ECO:0000313" key="2">
    <source>
        <dbReference type="Proteomes" id="UP000003835"/>
    </source>
</evidence>
<protein>
    <recommendedName>
        <fullName evidence="3">Ribbon-helix-helix protein, copG family</fullName>
    </recommendedName>
</protein>
<organism evidence="1 2">
    <name type="scientific">Coleofasciculus chthonoplastes PCC 7420</name>
    <dbReference type="NCBI Taxonomy" id="118168"/>
    <lineage>
        <taxon>Bacteria</taxon>
        <taxon>Bacillati</taxon>
        <taxon>Cyanobacteriota</taxon>
        <taxon>Cyanophyceae</taxon>
        <taxon>Coleofasciculales</taxon>
        <taxon>Coleofasciculaceae</taxon>
        <taxon>Coleofasciculus</taxon>
    </lineage>
</organism>
<dbReference type="eggNOG" id="ENOG50339SK">
    <property type="taxonomic scope" value="Bacteria"/>
</dbReference>
<accession>B4W2V8</accession>
<sequence length="82" mass="9307">MARLKYLFPVFPINSVQLGIRIPTHLNQRLTDYIERTGLSKTEVVINALASYMGCSEEIPLNERVASLEAKMMVLEGLVKER</sequence>
<dbReference type="AlphaFoldDB" id="B4W2V8"/>
<dbReference type="Proteomes" id="UP000003835">
    <property type="component" value="Unassembled WGS sequence"/>
</dbReference>
<evidence type="ECO:0008006" key="3">
    <source>
        <dbReference type="Google" id="ProtNLM"/>
    </source>
</evidence>
<keyword evidence="2" id="KW-1185">Reference proteome</keyword>
<gene>
    <name evidence="1" type="ORF">MC7420_15</name>
</gene>
<evidence type="ECO:0000313" key="1">
    <source>
        <dbReference type="EMBL" id="EDX71449.1"/>
    </source>
</evidence>
<name>B4W2V8_9CYAN</name>
<proteinExistence type="predicted"/>
<dbReference type="EMBL" id="DS989872">
    <property type="protein sequence ID" value="EDX71449.1"/>
    <property type="molecule type" value="Genomic_DNA"/>
</dbReference>
<dbReference type="HOGENOM" id="CLU_199600_0_0_3"/>
<reference evidence="1 2" key="1">
    <citation type="submission" date="2008-07" db="EMBL/GenBank/DDBJ databases">
        <authorList>
            <person name="Tandeau de Marsac N."/>
            <person name="Ferriera S."/>
            <person name="Johnson J."/>
            <person name="Kravitz S."/>
            <person name="Beeson K."/>
            <person name="Sutton G."/>
            <person name="Rogers Y.-H."/>
            <person name="Friedman R."/>
            <person name="Frazier M."/>
            <person name="Venter J.C."/>
        </authorList>
    </citation>
    <scope>NUCLEOTIDE SEQUENCE [LARGE SCALE GENOMIC DNA]</scope>
    <source>
        <strain evidence="1 2">PCC 7420</strain>
    </source>
</reference>
<dbReference type="RefSeq" id="WP_006105615.1">
    <property type="nucleotide sequence ID" value="NZ_DS989872.1"/>
</dbReference>
<dbReference type="STRING" id="118168.MC7420_15"/>